<keyword evidence="5" id="KW-0698">rRNA processing</keyword>
<dbReference type="Gene3D" id="3.40.1280.10">
    <property type="match status" value="1"/>
</dbReference>
<protein>
    <recommendedName>
        <fullName evidence="5">Ribosomal RNA large subunit methyltransferase H</fullName>
        <ecNumber evidence="5">2.1.1.177</ecNumber>
    </recommendedName>
    <alternativeName>
        <fullName evidence="5">23S rRNA (pseudouridine1915-N3)-methyltransferase</fullName>
    </alternativeName>
    <alternativeName>
        <fullName evidence="5">23S rRNA m3Psi1915 methyltransferase</fullName>
    </alternativeName>
    <alternativeName>
        <fullName evidence="5">rRNA (pseudouridine-N3-)-methyltransferase RlmH</fullName>
    </alternativeName>
</protein>
<keyword evidence="1 5" id="KW-0489">Methyltransferase</keyword>
<dbReference type="Pfam" id="PF02590">
    <property type="entry name" value="SPOUT_MTase"/>
    <property type="match status" value="1"/>
</dbReference>
<dbReference type="EC" id="2.1.1.177" evidence="5"/>
<comment type="caution">
    <text evidence="6">The sequence shown here is derived from an EMBL/GenBank/DDBJ whole genome shotgun (WGS) entry which is preliminary data.</text>
</comment>
<keyword evidence="3 5" id="KW-0949">S-adenosyl-L-methionine</keyword>
<dbReference type="InterPro" id="IPR003742">
    <property type="entry name" value="RlmH-like"/>
</dbReference>
<evidence type="ECO:0000313" key="7">
    <source>
        <dbReference type="Proteomes" id="UP000014463"/>
    </source>
</evidence>
<name>S2KNM5_LITA3</name>
<evidence type="ECO:0000256" key="3">
    <source>
        <dbReference type="ARBA" id="ARBA00022691"/>
    </source>
</evidence>
<evidence type="ECO:0000256" key="2">
    <source>
        <dbReference type="ARBA" id="ARBA00022679"/>
    </source>
</evidence>
<keyword evidence="2 5" id="KW-0808">Transferase</keyword>
<dbReference type="PANTHER" id="PTHR33603:SF1">
    <property type="entry name" value="RIBOSOMAL RNA LARGE SUBUNIT METHYLTRANSFERASE H"/>
    <property type="match status" value="1"/>
</dbReference>
<proteinExistence type="inferred from homology"/>
<evidence type="ECO:0000256" key="5">
    <source>
        <dbReference type="HAMAP-Rule" id="MF_00658"/>
    </source>
</evidence>
<dbReference type="GO" id="GO:0005737">
    <property type="term" value="C:cytoplasm"/>
    <property type="evidence" value="ECO:0007669"/>
    <property type="project" value="UniProtKB-SubCell"/>
</dbReference>
<feature type="binding site" evidence="5">
    <location>
        <begin position="125"/>
        <end position="130"/>
    </location>
    <ligand>
        <name>S-adenosyl-L-methionine</name>
        <dbReference type="ChEBI" id="CHEBI:59789"/>
    </ligand>
</feature>
<evidence type="ECO:0000256" key="1">
    <source>
        <dbReference type="ARBA" id="ARBA00022603"/>
    </source>
</evidence>
<comment type="subcellular location">
    <subcellularLocation>
        <location evidence="5">Cytoplasm</location>
    </subcellularLocation>
</comment>
<reference evidence="6 7" key="1">
    <citation type="journal article" date="2013" name="Genome Announc.">
        <title>Draft genome sequence of the moderately halophilic gammaproteobacterium Halomonas anticariensis FP35.</title>
        <authorList>
            <person name="Tahrioui A."/>
            <person name="Quesada E."/>
            <person name="Llamas I."/>
        </authorList>
    </citation>
    <scope>NUCLEOTIDE SEQUENCE [LARGE SCALE GENOMIC DNA]</scope>
    <source>
        <strain evidence="7">DSM 16096 / CECT 5854 / LMG 22089 / FP35</strain>
    </source>
</reference>
<evidence type="ECO:0000256" key="4">
    <source>
        <dbReference type="ARBA" id="ARBA00038303"/>
    </source>
</evidence>
<dbReference type="PANTHER" id="PTHR33603">
    <property type="entry name" value="METHYLTRANSFERASE"/>
    <property type="match status" value="1"/>
</dbReference>
<comment type="catalytic activity">
    <reaction evidence="5">
        <text>pseudouridine(1915) in 23S rRNA + S-adenosyl-L-methionine = N(3)-methylpseudouridine(1915) in 23S rRNA + S-adenosyl-L-homocysteine + H(+)</text>
        <dbReference type="Rhea" id="RHEA:42752"/>
        <dbReference type="Rhea" id="RHEA-COMP:10221"/>
        <dbReference type="Rhea" id="RHEA-COMP:10222"/>
        <dbReference type="ChEBI" id="CHEBI:15378"/>
        <dbReference type="ChEBI" id="CHEBI:57856"/>
        <dbReference type="ChEBI" id="CHEBI:59789"/>
        <dbReference type="ChEBI" id="CHEBI:65314"/>
        <dbReference type="ChEBI" id="CHEBI:74486"/>
        <dbReference type="EC" id="2.1.1.177"/>
    </reaction>
</comment>
<dbReference type="CDD" id="cd18081">
    <property type="entry name" value="RlmH-like"/>
    <property type="match status" value="1"/>
</dbReference>
<evidence type="ECO:0000313" key="6">
    <source>
        <dbReference type="EMBL" id="EPC03515.1"/>
    </source>
</evidence>
<dbReference type="STRING" id="1121939.L861_18430"/>
<keyword evidence="5" id="KW-0963">Cytoplasm</keyword>
<feature type="binding site" evidence="5">
    <location>
        <position position="75"/>
    </location>
    <ligand>
        <name>S-adenosyl-L-methionine</name>
        <dbReference type="ChEBI" id="CHEBI:59789"/>
    </ligand>
</feature>
<dbReference type="SUPFAM" id="SSF75217">
    <property type="entry name" value="alpha/beta knot"/>
    <property type="match status" value="1"/>
</dbReference>
<dbReference type="EMBL" id="ASTJ01000012">
    <property type="protein sequence ID" value="EPC03515.1"/>
    <property type="molecule type" value="Genomic_DNA"/>
</dbReference>
<feature type="binding site" evidence="5">
    <location>
        <position position="106"/>
    </location>
    <ligand>
        <name>S-adenosyl-L-methionine</name>
        <dbReference type="ChEBI" id="CHEBI:59789"/>
    </ligand>
</feature>
<dbReference type="Proteomes" id="UP000014463">
    <property type="component" value="Unassembled WGS sequence"/>
</dbReference>
<dbReference type="eggNOG" id="COG1576">
    <property type="taxonomic scope" value="Bacteria"/>
</dbReference>
<comment type="similarity">
    <text evidence="4 5">Belongs to the RNA methyltransferase RlmH family.</text>
</comment>
<accession>S2KNM5</accession>
<dbReference type="PATRIC" id="fig|1121939.11.peg.1137"/>
<gene>
    <name evidence="5" type="primary">rlmH</name>
    <name evidence="6" type="ORF">L861_18430</name>
</gene>
<dbReference type="AlphaFoldDB" id="S2KNM5"/>
<comment type="subunit">
    <text evidence="5">Homodimer.</text>
</comment>
<dbReference type="InterPro" id="IPR029026">
    <property type="entry name" value="tRNA_m1G_MTases_N"/>
</dbReference>
<dbReference type="GO" id="GO:0070038">
    <property type="term" value="F:rRNA (pseudouridine-N3-)-methyltransferase activity"/>
    <property type="evidence" value="ECO:0007669"/>
    <property type="project" value="UniProtKB-UniRule"/>
</dbReference>
<dbReference type="NCBIfam" id="NF000986">
    <property type="entry name" value="PRK00103.1-4"/>
    <property type="match status" value="1"/>
</dbReference>
<dbReference type="PIRSF" id="PIRSF004505">
    <property type="entry name" value="MT_bac"/>
    <property type="match status" value="1"/>
</dbReference>
<sequence length="157" mass="17671">MGVKLKLLAVGTRMPDWVEQGVEEYRKRLPRDLALEIHEIPPGARGKNADVARAVALEGERMRERLRGNEHIVALEVGGQPWSTERLATEVDHWRLEGRDVALLVGGPEGLEANLSANADQRWSLSSLTLPHPLVRILVAEQLYRAWTLLVGHPYHR</sequence>
<organism evidence="6 7">
    <name type="scientific">Litchfieldella anticariensis (strain DSM 16096 / CECT 5854 / CIP 108499 / LMG 22089 / FP35)</name>
    <name type="common">Halomonas anticariensis</name>
    <dbReference type="NCBI Taxonomy" id="1121939"/>
    <lineage>
        <taxon>Bacteria</taxon>
        <taxon>Pseudomonadati</taxon>
        <taxon>Pseudomonadota</taxon>
        <taxon>Gammaproteobacteria</taxon>
        <taxon>Oceanospirillales</taxon>
        <taxon>Halomonadaceae</taxon>
        <taxon>Litchfieldella</taxon>
    </lineage>
</organism>
<comment type="function">
    <text evidence="5">Specifically methylates the pseudouridine at position 1915 (m3Psi1915) in 23S rRNA.</text>
</comment>
<dbReference type="NCBIfam" id="TIGR00246">
    <property type="entry name" value="tRNA_RlmH_YbeA"/>
    <property type="match status" value="1"/>
</dbReference>
<dbReference type="HAMAP" id="MF_00658">
    <property type="entry name" value="23SrRNA_methyltr_H"/>
    <property type="match status" value="1"/>
</dbReference>
<keyword evidence="7" id="KW-1185">Reference proteome</keyword>
<dbReference type="InterPro" id="IPR029028">
    <property type="entry name" value="Alpha/beta_knot_MTases"/>
</dbReference>